<evidence type="ECO:0000256" key="2">
    <source>
        <dbReference type="ARBA" id="ARBA00007357"/>
    </source>
</evidence>
<protein>
    <submittedName>
        <fullName evidence="11">Metallopeptidase PepO, peptidase, M13 family</fullName>
    </submittedName>
</protein>
<dbReference type="Gene3D" id="1.10.1380.10">
    <property type="entry name" value="Neutral endopeptidase , domain2"/>
    <property type="match status" value="1"/>
</dbReference>
<keyword evidence="8" id="KW-0732">Signal</keyword>
<dbReference type="GO" id="GO:0005886">
    <property type="term" value="C:plasma membrane"/>
    <property type="evidence" value="ECO:0007669"/>
    <property type="project" value="TreeGrafter"/>
</dbReference>
<evidence type="ECO:0000256" key="4">
    <source>
        <dbReference type="ARBA" id="ARBA00022723"/>
    </source>
</evidence>
<dbReference type="SUPFAM" id="SSF55486">
    <property type="entry name" value="Metalloproteases ('zincins'), catalytic domain"/>
    <property type="match status" value="1"/>
</dbReference>
<comment type="caution">
    <text evidence="11">The sequence shown here is derived from an EMBL/GenBank/DDBJ whole genome shotgun (WGS) entry which is preliminary data.</text>
</comment>
<dbReference type="Pfam" id="PF05649">
    <property type="entry name" value="Peptidase_M13_N"/>
    <property type="match status" value="1"/>
</dbReference>
<dbReference type="RefSeq" id="WP_058505111.1">
    <property type="nucleotide sequence ID" value="NZ_CAAAIF010000012.1"/>
</dbReference>
<dbReference type="PROSITE" id="PS51257">
    <property type="entry name" value="PROKAR_LIPOPROTEIN"/>
    <property type="match status" value="1"/>
</dbReference>
<evidence type="ECO:0000256" key="6">
    <source>
        <dbReference type="ARBA" id="ARBA00022833"/>
    </source>
</evidence>
<dbReference type="InterPro" id="IPR024079">
    <property type="entry name" value="MetalloPept_cat_dom_sf"/>
</dbReference>
<evidence type="ECO:0000256" key="8">
    <source>
        <dbReference type="SAM" id="SignalP"/>
    </source>
</evidence>
<dbReference type="GO" id="GO:0016485">
    <property type="term" value="P:protein processing"/>
    <property type="evidence" value="ECO:0007669"/>
    <property type="project" value="TreeGrafter"/>
</dbReference>
<dbReference type="OrthoDB" id="9775677at2"/>
<dbReference type="GO" id="GO:0046872">
    <property type="term" value="F:metal ion binding"/>
    <property type="evidence" value="ECO:0007669"/>
    <property type="project" value="UniProtKB-KW"/>
</dbReference>
<keyword evidence="7" id="KW-0482">Metalloprotease</keyword>
<evidence type="ECO:0000313" key="12">
    <source>
        <dbReference type="Proteomes" id="UP000054725"/>
    </source>
</evidence>
<evidence type="ECO:0000256" key="3">
    <source>
        <dbReference type="ARBA" id="ARBA00022670"/>
    </source>
</evidence>
<dbReference type="PROSITE" id="PS51885">
    <property type="entry name" value="NEPRILYSIN"/>
    <property type="match status" value="1"/>
</dbReference>
<dbReference type="GO" id="GO:0004222">
    <property type="term" value="F:metalloendopeptidase activity"/>
    <property type="evidence" value="ECO:0007669"/>
    <property type="project" value="InterPro"/>
</dbReference>
<sequence>MRFTIAIFTLSLSFSCSAVELPATATNNKNNAVEALRLDWRDTTASPTTDFFAYANGTWQKKNPIPPEYASWGSFNILQEKVQNIIHQMLIAAADDKKAAPGSIEQKVGDFYYSGMDEASINKLGITPLLPEFERIAAIKNLADLQQVITHLQQIGVDALFNFGSMQDFKNSQEMIGAAQQGGLGLPDRDYYLKEDKKFQQIRAAYVEHMTKMFELLGDAPDKAAAEAATVMKIETILAKASMSQTEQRDPHAIYHMMDLQQLEKVTPNFAWPRYLSELGQSSIKHINLATPEFFKVMNEQLQAIPLDDWKTYLRWHLIDAFASYLSKPFVDQNFKMVSSLTGTKKLLPRWKRVVSTENGALGFAIGKLYVEKYFPPESKQEAREILSDIRQALKQDLQTLSWMTPQTRQAALKKLDLMEERVGYPDKWWDYSTLKVDRGPYVLNVIRANQFLNHRDLNKIGKPVDRSEWAMPPQTINAYYDPSMNNLNIPAGILQPPFFDPNAPAAINYGSIGFVMGHEMTHGFDDQGAQFDGYGNLKNWWTKADLKKFQAATNCIVEQFSKYKVDGDLPVQGKLVVGEATADLGGLTLAYHAFQHSKYYKNAKTINGITPEQQFFLGTAHVWASNIRPEQARNLVTTDPHPPMIYRVNGTLANMPQFQMAFSIPANSAMVNTKRCVIW</sequence>
<evidence type="ECO:0000259" key="9">
    <source>
        <dbReference type="Pfam" id="PF01431"/>
    </source>
</evidence>
<evidence type="ECO:0000256" key="1">
    <source>
        <dbReference type="ARBA" id="ARBA00001947"/>
    </source>
</evidence>
<keyword evidence="5" id="KW-0378">Hydrolase</keyword>
<dbReference type="Gene3D" id="3.40.390.10">
    <property type="entry name" value="Collagenase (Catalytic Domain)"/>
    <property type="match status" value="1"/>
</dbReference>
<dbReference type="CDD" id="cd08662">
    <property type="entry name" value="M13"/>
    <property type="match status" value="1"/>
</dbReference>
<keyword evidence="6" id="KW-0862">Zinc</keyword>
<evidence type="ECO:0000313" key="11">
    <source>
        <dbReference type="EMBL" id="KTD33805.1"/>
    </source>
</evidence>
<dbReference type="InterPro" id="IPR000718">
    <property type="entry name" value="Peptidase_M13"/>
</dbReference>
<dbReference type="InterPro" id="IPR018497">
    <property type="entry name" value="Peptidase_M13_C"/>
</dbReference>
<dbReference type="InterPro" id="IPR008753">
    <property type="entry name" value="Peptidase_M13_N"/>
</dbReference>
<dbReference type="PANTHER" id="PTHR11733:SF167">
    <property type="entry name" value="FI17812P1-RELATED"/>
    <property type="match status" value="1"/>
</dbReference>
<evidence type="ECO:0000259" key="10">
    <source>
        <dbReference type="Pfam" id="PF05649"/>
    </source>
</evidence>
<keyword evidence="4" id="KW-0479">Metal-binding</keyword>
<gene>
    <name evidence="11" type="primary">pepO</name>
    <name evidence="11" type="ORF">Lnau_2097</name>
</gene>
<comment type="cofactor">
    <cofactor evidence="1">
        <name>Zn(2+)</name>
        <dbReference type="ChEBI" id="CHEBI:29105"/>
    </cofactor>
</comment>
<accession>A0A0W0WNB9</accession>
<name>A0A0W0WNB9_9GAMM</name>
<dbReference type="AlphaFoldDB" id="A0A0W0WNB9"/>
<dbReference type="Pfam" id="PF01431">
    <property type="entry name" value="Peptidase_M13"/>
    <property type="match status" value="1"/>
</dbReference>
<proteinExistence type="inferred from homology"/>
<dbReference type="InterPro" id="IPR042089">
    <property type="entry name" value="Peptidase_M13_dom_2"/>
</dbReference>
<dbReference type="Proteomes" id="UP000054725">
    <property type="component" value="Unassembled WGS sequence"/>
</dbReference>
<feature type="domain" description="Peptidase M13 N-terminal" evidence="10">
    <location>
        <begin position="47"/>
        <end position="426"/>
    </location>
</feature>
<dbReference type="EMBL" id="LNYO01000021">
    <property type="protein sequence ID" value="KTD33805.1"/>
    <property type="molecule type" value="Genomic_DNA"/>
</dbReference>
<reference evidence="11 12" key="1">
    <citation type="submission" date="2015-11" db="EMBL/GenBank/DDBJ databases">
        <title>Genomic analysis of 38 Legionella species identifies large and diverse effector repertoires.</title>
        <authorList>
            <person name="Burstein D."/>
            <person name="Amaro F."/>
            <person name="Zusman T."/>
            <person name="Lifshitz Z."/>
            <person name="Cohen O."/>
            <person name="Gilbert J.A."/>
            <person name="Pupko T."/>
            <person name="Shuman H.A."/>
            <person name="Segal G."/>
        </authorList>
    </citation>
    <scope>NUCLEOTIDE SEQUENCE [LARGE SCALE GENOMIC DNA]</scope>
    <source>
        <strain evidence="11 12">ATCC 49506</strain>
    </source>
</reference>
<dbReference type="PRINTS" id="PR00786">
    <property type="entry name" value="NEPRILYSIN"/>
</dbReference>
<keyword evidence="3" id="KW-0645">Protease</keyword>
<feature type="signal peptide" evidence="8">
    <location>
        <begin position="1"/>
        <end position="18"/>
    </location>
</feature>
<feature type="chain" id="PRO_5006915608" evidence="8">
    <location>
        <begin position="19"/>
        <end position="680"/>
    </location>
</feature>
<keyword evidence="12" id="KW-1185">Reference proteome</keyword>
<evidence type="ECO:0000256" key="5">
    <source>
        <dbReference type="ARBA" id="ARBA00022801"/>
    </source>
</evidence>
<dbReference type="PATRIC" id="fig|45070.6.peg.2211"/>
<dbReference type="PANTHER" id="PTHR11733">
    <property type="entry name" value="ZINC METALLOPROTEASE FAMILY M13 NEPRILYSIN-RELATED"/>
    <property type="match status" value="1"/>
</dbReference>
<comment type="similarity">
    <text evidence="2">Belongs to the peptidase M13 family.</text>
</comment>
<feature type="domain" description="Peptidase M13 C-terminal" evidence="9">
    <location>
        <begin position="478"/>
        <end position="678"/>
    </location>
</feature>
<evidence type="ECO:0000256" key="7">
    <source>
        <dbReference type="ARBA" id="ARBA00023049"/>
    </source>
</evidence>
<organism evidence="11 12">
    <name type="scientific">Legionella nautarum</name>
    <dbReference type="NCBI Taxonomy" id="45070"/>
    <lineage>
        <taxon>Bacteria</taxon>
        <taxon>Pseudomonadati</taxon>
        <taxon>Pseudomonadota</taxon>
        <taxon>Gammaproteobacteria</taxon>
        <taxon>Legionellales</taxon>
        <taxon>Legionellaceae</taxon>
        <taxon>Legionella</taxon>
    </lineage>
</organism>
<dbReference type="STRING" id="45070.Lnau_2097"/>